<sequence length="84" mass="8983">MNNHYIDGNDGRLGVLVQNSGSTVARTVTFRLARTVDGFAVAPRTESLAAGEEQLFGPFGPGDYGGRLLVDVDHAELTLVPIRI</sequence>
<dbReference type="AlphaFoldDB" id="A0A0W7X8K3"/>
<gene>
    <name evidence="1" type="ORF">AT728_07570</name>
</gene>
<organism evidence="1 2">
    <name type="scientific">Streptomyces silvensis</name>
    <dbReference type="NCBI Taxonomy" id="1765722"/>
    <lineage>
        <taxon>Bacteria</taxon>
        <taxon>Bacillati</taxon>
        <taxon>Actinomycetota</taxon>
        <taxon>Actinomycetes</taxon>
        <taxon>Kitasatosporales</taxon>
        <taxon>Streptomycetaceae</taxon>
        <taxon>Streptomyces</taxon>
    </lineage>
</organism>
<dbReference type="EMBL" id="LOCL01000029">
    <property type="protein sequence ID" value="KUF18883.1"/>
    <property type="molecule type" value="Genomic_DNA"/>
</dbReference>
<accession>A0A0W7X8K3</accession>
<protein>
    <submittedName>
        <fullName evidence="1">Uncharacterized protein</fullName>
    </submittedName>
</protein>
<name>A0A0W7X8K3_9ACTN</name>
<dbReference type="RefSeq" id="WP_058847044.1">
    <property type="nucleotide sequence ID" value="NZ_LOCL01000029.1"/>
</dbReference>
<dbReference type="Proteomes" id="UP000054804">
    <property type="component" value="Unassembled WGS sequence"/>
</dbReference>
<comment type="caution">
    <text evidence="1">The sequence shown here is derived from an EMBL/GenBank/DDBJ whole genome shotgun (WGS) entry which is preliminary data.</text>
</comment>
<evidence type="ECO:0000313" key="2">
    <source>
        <dbReference type="Proteomes" id="UP000054804"/>
    </source>
</evidence>
<keyword evidence="2" id="KW-1185">Reference proteome</keyword>
<reference evidence="1 2" key="1">
    <citation type="submission" date="2015-12" db="EMBL/GenBank/DDBJ databases">
        <title>Draft genome sequence of Streptomyces silvensis ATCC 53525, a producer of novel hormone antagonists.</title>
        <authorList>
            <person name="Johnston C.W."/>
            <person name="Li Y."/>
            <person name="Magarvey N.A."/>
        </authorList>
    </citation>
    <scope>NUCLEOTIDE SEQUENCE [LARGE SCALE GENOMIC DNA]</scope>
    <source>
        <strain evidence="1 2">ATCC 53525</strain>
    </source>
</reference>
<dbReference type="OrthoDB" id="4303968at2"/>
<proteinExistence type="predicted"/>
<evidence type="ECO:0000313" key="1">
    <source>
        <dbReference type="EMBL" id="KUF18883.1"/>
    </source>
</evidence>